<comment type="caution">
    <text evidence="8">The sequence shown here is derived from an EMBL/GenBank/DDBJ whole genome shotgun (WGS) entry which is preliminary data.</text>
</comment>
<comment type="similarity">
    <text evidence="2">Belongs to the drug/metabolite transporter (DMT) superfamily. 10 TMS drug/metabolite exporter (DME) (TC 2.A.7.3) family.</text>
</comment>
<feature type="transmembrane region" description="Helical" evidence="6">
    <location>
        <begin position="58"/>
        <end position="81"/>
    </location>
</feature>
<evidence type="ECO:0000256" key="2">
    <source>
        <dbReference type="ARBA" id="ARBA00009853"/>
    </source>
</evidence>
<protein>
    <submittedName>
        <fullName evidence="8">DMT family transporter</fullName>
    </submittedName>
</protein>
<accession>A0ABV9F0F5</accession>
<feature type="transmembrane region" description="Helical" evidence="6">
    <location>
        <begin position="224"/>
        <end position="247"/>
    </location>
</feature>
<comment type="subcellular location">
    <subcellularLocation>
        <location evidence="1">Membrane</location>
        <topology evidence="1">Multi-pass membrane protein</topology>
    </subcellularLocation>
</comment>
<feature type="domain" description="EamA" evidence="7">
    <location>
        <begin position="24"/>
        <end position="157"/>
    </location>
</feature>
<dbReference type="SUPFAM" id="SSF103481">
    <property type="entry name" value="Multidrug resistance efflux transporter EmrE"/>
    <property type="match status" value="2"/>
</dbReference>
<organism evidence="8 9">
    <name type="scientific">Sphingobium tyrosinilyticum</name>
    <dbReference type="NCBI Taxonomy" id="2715436"/>
    <lineage>
        <taxon>Bacteria</taxon>
        <taxon>Pseudomonadati</taxon>
        <taxon>Pseudomonadota</taxon>
        <taxon>Alphaproteobacteria</taxon>
        <taxon>Sphingomonadales</taxon>
        <taxon>Sphingomonadaceae</taxon>
        <taxon>Sphingobium</taxon>
    </lineage>
</organism>
<proteinExistence type="inferred from homology"/>
<dbReference type="PANTHER" id="PTHR22911">
    <property type="entry name" value="ACYL-MALONYL CONDENSING ENZYME-RELATED"/>
    <property type="match status" value="1"/>
</dbReference>
<name>A0ABV9F0F5_9SPHN</name>
<feature type="transmembrane region" description="Helical" evidence="6">
    <location>
        <begin position="139"/>
        <end position="157"/>
    </location>
</feature>
<evidence type="ECO:0000256" key="6">
    <source>
        <dbReference type="SAM" id="Phobius"/>
    </source>
</evidence>
<evidence type="ECO:0000256" key="4">
    <source>
        <dbReference type="ARBA" id="ARBA00022989"/>
    </source>
</evidence>
<evidence type="ECO:0000256" key="3">
    <source>
        <dbReference type="ARBA" id="ARBA00022692"/>
    </source>
</evidence>
<sequence length="314" mass="33041">MKSGTGTLGTKPAAALPPVEHRGRGIALRIGGVTCFATMMAALKYATLHGVGPAEILFYRNLFSLPTIILWVMVGGGIAAVRTKRPGAHATRSALGLSVMFCTFLALSMLPLAEATVISFSSPLFATILSSLVLKEKVLWHRWGAIAVGLLGVLVVVRPGGSGLPALGVAVALIAALGAGLVTMTLRQIGQTESPTATVFWFNIASVIATAVPMPFLFQAHSPAIWVALALGGLMGGIAQIMITAAVRFAPISALAPFDYLQIVWAMLWGFLLFDAFPTWNGVVGAMLIGSGGCYVIWRERRTRTIVVPSSNEL</sequence>
<keyword evidence="4 6" id="KW-1133">Transmembrane helix</keyword>
<evidence type="ECO:0000313" key="9">
    <source>
        <dbReference type="Proteomes" id="UP001595957"/>
    </source>
</evidence>
<feature type="transmembrane region" description="Helical" evidence="6">
    <location>
        <begin position="198"/>
        <end position="218"/>
    </location>
</feature>
<dbReference type="RefSeq" id="WP_197486365.1">
    <property type="nucleotide sequence ID" value="NZ_JBHSFZ010000025.1"/>
</dbReference>
<dbReference type="InterPro" id="IPR000620">
    <property type="entry name" value="EamA_dom"/>
</dbReference>
<dbReference type="Pfam" id="PF00892">
    <property type="entry name" value="EamA"/>
    <property type="match status" value="2"/>
</dbReference>
<gene>
    <name evidence="8" type="ORF">ACFO3E_11690</name>
</gene>
<feature type="transmembrane region" description="Helical" evidence="6">
    <location>
        <begin position="93"/>
        <end position="110"/>
    </location>
</feature>
<evidence type="ECO:0000259" key="7">
    <source>
        <dbReference type="Pfam" id="PF00892"/>
    </source>
</evidence>
<evidence type="ECO:0000313" key="8">
    <source>
        <dbReference type="EMBL" id="MFC4594848.1"/>
    </source>
</evidence>
<feature type="transmembrane region" description="Helical" evidence="6">
    <location>
        <begin position="26"/>
        <end position="46"/>
    </location>
</feature>
<feature type="domain" description="EamA" evidence="7">
    <location>
        <begin position="167"/>
        <end position="292"/>
    </location>
</feature>
<dbReference type="InterPro" id="IPR037185">
    <property type="entry name" value="EmrE-like"/>
</dbReference>
<dbReference type="EMBL" id="JBHSFZ010000025">
    <property type="protein sequence ID" value="MFC4594848.1"/>
    <property type="molecule type" value="Genomic_DNA"/>
</dbReference>
<keyword evidence="3 6" id="KW-0812">Transmembrane</keyword>
<keyword evidence="9" id="KW-1185">Reference proteome</keyword>
<dbReference type="PANTHER" id="PTHR22911:SF6">
    <property type="entry name" value="SOLUTE CARRIER FAMILY 35 MEMBER G1"/>
    <property type="match status" value="1"/>
</dbReference>
<evidence type="ECO:0000256" key="1">
    <source>
        <dbReference type="ARBA" id="ARBA00004141"/>
    </source>
</evidence>
<reference evidence="9" key="1">
    <citation type="journal article" date="2019" name="Int. J. Syst. Evol. Microbiol.">
        <title>The Global Catalogue of Microorganisms (GCM) 10K type strain sequencing project: providing services to taxonomists for standard genome sequencing and annotation.</title>
        <authorList>
            <consortium name="The Broad Institute Genomics Platform"/>
            <consortium name="The Broad Institute Genome Sequencing Center for Infectious Disease"/>
            <person name="Wu L."/>
            <person name="Ma J."/>
        </authorList>
    </citation>
    <scope>NUCLEOTIDE SEQUENCE [LARGE SCALE GENOMIC DNA]</scope>
    <source>
        <strain evidence="9">NBRC 103632</strain>
    </source>
</reference>
<dbReference type="Proteomes" id="UP001595957">
    <property type="component" value="Unassembled WGS sequence"/>
</dbReference>
<keyword evidence="5 6" id="KW-0472">Membrane</keyword>
<feature type="transmembrane region" description="Helical" evidence="6">
    <location>
        <begin position="163"/>
        <end position="186"/>
    </location>
</feature>
<feature type="transmembrane region" description="Helical" evidence="6">
    <location>
        <begin position="280"/>
        <end position="298"/>
    </location>
</feature>
<evidence type="ECO:0000256" key="5">
    <source>
        <dbReference type="ARBA" id="ARBA00023136"/>
    </source>
</evidence>